<keyword evidence="2" id="KW-1185">Reference proteome</keyword>
<comment type="caution">
    <text evidence="1">The sequence shown here is derived from an EMBL/GenBank/DDBJ whole genome shotgun (WGS) entry which is preliminary data.</text>
</comment>
<dbReference type="EMBL" id="JAIWYP010000007">
    <property type="protein sequence ID" value="KAH3802171.1"/>
    <property type="molecule type" value="Genomic_DNA"/>
</dbReference>
<sequence>MKVVRQPSQTPYSLYKNCRRASTSTCPGLRRLQSCPISAGRNTQVRWTSQRSAAIVT</sequence>
<dbReference type="AlphaFoldDB" id="A0A9D4FQ53"/>
<dbReference type="Proteomes" id="UP000828390">
    <property type="component" value="Unassembled WGS sequence"/>
</dbReference>
<organism evidence="1 2">
    <name type="scientific">Dreissena polymorpha</name>
    <name type="common">Zebra mussel</name>
    <name type="synonym">Mytilus polymorpha</name>
    <dbReference type="NCBI Taxonomy" id="45954"/>
    <lineage>
        <taxon>Eukaryota</taxon>
        <taxon>Metazoa</taxon>
        <taxon>Spiralia</taxon>
        <taxon>Lophotrochozoa</taxon>
        <taxon>Mollusca</taxon>
        <taxon>Bivalvia</taxon>
        <taxon>Autobranchia</taxon>
        <taxon>Heteroconchia</taxon>
        <taxon>Euheterodonta</taxon>
        <taxon>Imparidentia</taxon>
        <taxon>Neoheterodontei</taxon>
        <taxon>Myida</taxon>
        <taxon>Dreissenoidea</taxon>
        <taxon>Dreissenidae</taxon>
        <taxon>Dreissena</taxon>
    </lineage>
</organism>
<name>A0A9D4FQ53_DREPO</name>
<reference evidence="1" key="2">
    <citation type="submission" date="2020-11" db="EMBL/GenBank/DDBJ databases">
        <authorList>
            <person name="McCartney M.A."/>
            <person name="Auch B."/>
            <person name="Kono T."/>
            <person name="Mallez S."/>
            <person name="Becker A."/>
            <person name="Gohl D.M."/>
            <person name="Silverstein K.A.T."/>
            <person name="Koren S."/>
            <person name="Bechman K.B."/>
            <person name="Herman A."/>
            <person name="Abrahante J.E."/>
            <person name="Garbe J."/>
        </authorList>
    </citation>
    <scope>NUCLEOTIDE SEQUENCE</scope>
    <source>
        <strain evidence="1">Duluth1</strain>
        <tissue evidence="1">Whole animal</tissue>
    </source>
</reference>
<evidence type="ECO:0000313" key="1">
    <source>
        <dbReference type="EMBL" id="KAH3802171.1"/>
    </source>
</evidence>
<gene>
    <name evidence="1" type="ORF">DPMN_155842</name>
</gene>
<reference evidence="1" key="1">
    <citation type="journal article" date="2019" name="bioRxiv">
        <title>The Genome of the Zebra Mussel, Dreissena polymorpha: A Resource for Invasive Species Research.</title>
        <authorList>
            <person name="McCartney M.A."/>
            <person name="Auch B."/>
            <person name="Kono T."/>
            <person name="Mallez S."/>
            <person name="Zhang Y."/>
            <person name="Obille A."/>
            <person name="Becker A."/>
            <person name="Abrahante J.E."/>
            <person name="Garbe J."/>
            <person name="Badalamenti J.P."/>
            <person name="Herman A."/>
            <person name="Mangelson H."/>
            <person name="Liachko I."/>
            <person name="Sullivan S."/>
            <person name="Sone E.D."/>
            <person name="Koren S."/>
            <person name="Silverstein K.A.T."/>
            <person name="Beckman K.B."/>
            <person name="Gohl D.M."/>
        </authorList>
    </citation>
    <scope>NUCLEOTIDE SEQUENCE</scope>
    <source>
        <strain evidence="1">Duluth1</strain>
        <tissue evidence="1">Whole animal</tissue>
    </source>
</reference>
<protein>
    <submittedName>
        <fullName evidence="1">Uncharacterized protein</fullName>
    </submittedName>
</protein>
<proteinExistence type="predicted"/>
<evidence type="ECO:0000313" key="2">
    <source>
        <dbReference type="Proteomes" id="UP000828390"/>
    </source>
</evidence>
<accession>A0A9D4FQ53</accession>